<dbReference type="SUPFAM" id="SSF54768">
    <property type="entry name" value="dsRNA-binding domain-like"/>
    <property type="match status" value="2"/>
</dbReference>
<gene>
    <name evidence="4" type="ORF">GPM918_LOCUS18248</name>
    <name evidence="5" type="ORF">SRO942_LOCUS18245</name>
</gene>
<dbReference type="AlphaFoldDB" id="A0A814NB99"/>
<keyword evidence="6" id="KW-1185">Reference proteome</keyword>
<dbReference type="Pfam" id="PF00035">
    <property type="entry name" value="dsrm"/>
    <property type="match status" value="1"/>
</dbReference>
<evidence type="ECO:0000256" key="2">
    <source>
        <dbReference type="SAM" id="MobiDB-lite"/>
    </source>
</evidence>
<dbReference type="Proteomes" id="UP000681722">
    <property type="component" value="Unassembled WGS sequence"/>
</dbReference>
<dbReference type="Proteomes" id="UP000663829">
    <property type="component" value="Unassembled WGS sequence"/>
</dbReference>
<reference evidence="4" key="1">
    <citation type="submission" date="2021-02" db="EMBL/GenBank/DDBJ databases">
        <authorList>
            <person name="Nowell W R."/>
        </authorList>
    </citation>
    <scope>NUCLEOTIDE SEQUENCE</scope>
</reference>
<proteinExistence type="predicted"/>
<protein>
    <recommendedName>
        <fullName evidence="3">DRBM domain-containing protein</fullName>
    </recommendedName>
</protein>
<dbReference type="GO" id="GO:0003723">
    <property type="term" value="F:RNA binding"/>
    <property type="evidence" value="ECO:0007669"/>
    <property type="project" value="UniProtKB-UniRule"/>
</dbReference>
<dbReference type="InterPro" id="IPR014720">
    <property type="entry name" value="dsRBD_dom"/>
</dbReference>
<dbReference type="Gene3D" id="3.30.160.20">
    <property type="match status" value="2"/>
</dbReference>
<evidence type="ECO:0000259" key="3">
    <source>
        <dbReference type="PROSITE" id="PS50137"/>
    </source>
</evidence>
<feature type="domain" description="DRBM" evidence="3">
    <location>
        <begin position="90"/>
        <end position="159"/>
    </location>
</feature>
<sequence>MAQQQQNIDTRFTMPFPQSFVPLVSSEIPSQKQMLPKVILPSNMTAGATQRAQRKRKKPSTLSADSLANAGLSTKRSKLLNMVFYEAGKYPAATIHELRPDITPDKYIFQEEELITNNRKHKRYHCKLQIDQIQAIGIGKSKQIAKNMAAQQALIQLYPTYRPPTEAILSELSSNVQSGSGSIYGDTLSTTSGSDPQEQYRKYLTTTSIALKTPVQLFNELFRMSGKINLIKNDENIFIVKVQAFDQTFFGLSSSKIIAQNEACQLAIETLCNVSFRDAKTEFFHGLQKLNKLNLNDDEHETMIREDETT</sequence>
<evidence type="ECO:0000256" key="1">
    <source>
        <dbReference type="PROSITE-ProRule" id="PRU00266"/>
    </source>
</evidence>
<dbReference type="CDD" id="cd00048">
    <property type="entry name" value="DSRM_SF"/>
    <property type="match status" value="1"/>
</dbReference>
<dbReference type="OrthoDB" id="10021746at2759"/>
<accession>A0A814NB99</accession>
<evidence type="ECO:0000313" key="5">
    <source>
        <dbReference type="EMBL" id="CAF3856293.1"/>
    </source>
</evidence>
<dbReference type="EMBL" id="CAJOBC010005225">
    <property type="protein sequence ID" value="CAF3856293.1"/>
    <property type="molecule type" value="Genomic_DNA"/>
</dbReference>
<keyword evidence="1" id="KW-0694">RNA-binding</keyword>
<feature type="region of interest" description="Disordered" evidence="2">
    <location>
        <begin position="46"/>
        <end position="66"/>
    </location>
</feature>
<dbReference type="SMART" id="SM00358">
    <property type="entry name" value="DSRM"/>
    <property type="match status" value="2"/>
</dbReference>
<dbReference type="PROSITE" id="PS50137">
    <property type="entry name" value="DS_RBD"/>
    <property type="match status" value="1"/>
</dbReference>
<evidence type="ECO:0000313" key="6">
    <source>
        <dbReference type="Proteomes" id="UP000663829"/>
    </source>
</evidence>
<dbReference type="EMBL" id="CAJNOQ010005225">
    <property type="protein sequence ID" value="CAF1090799.1"/>
    <property type="molecule type" value="Genomic_DNA"/>
</dbReference>
<organism evidence="4 6">
    <name type="scientific">Didymodactylos carnosus</name>
    <dbReference type="NCBI Taxonomy" id="1234261"/>
    <lineage>
        <taxon>Eukaryota</taxon>
        <taxon>Metazoa</taxon>
        <taxon>Spiralia</taxon>
        <taxon>Gnathifera</taxon>
        <taxon>Rotifera</taxon>
        <taxon>Eurotatoria</taxon>
        <taxon>Bdelloidea</taxon>
        <taxon>Philodinida</taxon>
        <taxon>Philodinidae</taxon>
        <taxon>Didymodactylos</taxon>
    </lineage>
</organism>
<name>A0A814NB99_9BILA</name>
<comment type="caution">
    <text evidence="4">The sequence shown here is derived from an EMBL/GenBank/DDBJ whole genome shotgun (WGS) entry which is preliminary data.</text>
</comment>
<evidence type="ECO:0000313" key="4">
    <source>
        <dbReference type="EMBL" id="CAF1090799.1"/>
    </source>
</evidence>